<dbReference type="Proteomes" id="UP001058660">
    <property type="component" value="Segment"/>
</dbReference>
<name>A0A9E7TQT3_9CAUD</name>
<gene>
    <name evidence="1" type="primary">13</name>
    <name evidence="1" type="ORF">SEA_CEN1621_13</name>
</gene>
<organism evidence="1 2">
    <name type="scientific">Microbacterium phage Cen1621</name>
    <dbReference type="NCBI Taxonomy" id="2965191"/>
    <lineage>
        <taxon>Viruses</taxon>
        <taxon>Duplodnaviria</taxon>
        <taxon>Heunggongvirae</taxon>
        <taxon>Uroviricota</taxon>
        <taxon>Caudoviricetes</taxon>
        <taxon>Casidaviridae</taxon>
        <taxon>Cenunavirus</taxon>
        <taxon>Cenunavirus Cen1621</taxon>
    </lineage>
</organism>
<accession>A0A9E7TQT3</accession>
<sequence length="202" mass="22438">MTNATDNPIAAEALDLPIEFDFEGLTLTVLPTNKWSFRALDRFERGYATTFLSLVLTGDSYERLLDADPDAAALGRLIVTLQKVAGVQGKLAALARLLREAPDAVEADLKRHYGVDLVDYYRGELSLRRLSVYLKHLPVESAVRRLANDGDAEWTRSEYLLSHVYTAFTGKAHPWLPKANNTARHASLAARLKAQRARLSSS</sequence>
<proteinExistence type="predicted"/>
<evidence type="ECO:0000313" key="1">
    <source>
        <dbReference type="EMBL" id="UVK59032.1"/>
    </source>
</evidence>
<keyword evidence="2" id="KW-1185">Reference proteome</keyword>
<reference evidence="1" key="1">
    <citation type="submission" date="2022-07" db="EMBL/GenBank/DDBJ databases">
        <authorList>
            <person name="Torres-Arroyo K.M."/>
            <person name="Cardona-Perez A.V."/>
            <person name="Cruz-Vazquez C.O."/>
            <person name="Davila-Rivera B.E."/>
            <person name="Flores-Rivera E.M."/>
            <person name="Morales-Rodriguez J."/>
            <person name="Ramirez-Renta G.M."/>
            <person name="Ramos-Rodriguez C.M."/>
            <person name="Rodriguez-Rivera J.M."/>
            <person name="Toledo-Marrero N."/>
            <person name="Velazquez-Nunez L.D."/>
            <person name="Velez-Alicea A.S."/>
            <person name="Vazquez E."/>
            <person name="Balish M.F."/>
            <person name="Garlena R.A."/>
            <person name="Russell D.A."/>
            <person name="Jacobs-Sera D."/>
            <person name="Hatfull G.F."/>
        </authorList>
    </citation>
    <scope>NUCLEOTIDE SEQUENCE</scope>
</reference>
<dbReference type="EMBL" id="ON970568">
    <property type="protein sequence ID" value="UVK59032.1"/>
    <property type="molecule type" value="Genomic_DNA"/>
</dbReference>
<evidence type="ECO:0000313" key="2">
    <source>
        <dbReference type="Proteomes" id="UP001058660"/>
    </source>
</evidence>
<protein>
    <submittedName>
        <fullName evidence="1">Tail assembly chaperone</fullName>
    </submittedName>
</protein>